<dbReference type="Pfam" id="PF09724">
    <property type="entry name" value="Dcc1"/>
    <property type="match status" value="1"/>
</dbReference>
<reference evidence="4 5" key="1">
    <citation type="submission" date="2020-08" db="EMBL/GenBank/DDBJ databases">
        <title>Aphidius gifuensis genome sequencing and assembly.</title>
        <authorList>
            <person name="Du Z."/>
        </authorList>
    </citation>
    <scope>NUCLEOTIDE SEQUENCE [LARGE SCALE GENOMIC DNA]</scope>
    <source>
        <strain evidence="4">YNYX2018</strain>
        <tissue evidence="4">Adults</tissue>
    </source>
</reference>
<dbReference type="InterPro" id="IPR019128">
    <property type="entry name" value="Dcc1"/>
</dbReference>
<proteinExistence type="inferred from homology"/>
<keyword evidence="5" id="KW-1185">Reference proteome</keyword>
<gene>
    <name evidence="4" type="ORF">HCN44_005148</name>
</gene>
<dbReference type="AlphaFoldDB" id="A0A835CQF5"/>
<sequence>MSDAEIIVDKIASSFDRTVEDVLVTVELAAIDKSELINVSQIITDKQEKHEKKVRLLELDKHLESSILEGQTLKFKGDKNELLVLCTNDKTYEVKDAETSNSLIVLPDLKLSNDLKKYTNKEWTIEKSTSEGIFHTYLEVRECKPKLGNLLSLLTPSSFNGPEYEKTIDKSTLCNWDKLASSIQASDEEIKEALSRHMVVEINGYYRMIGLNYETQLLMLLAQVMDSNSWEIDEIDKGETYDELKDLIPKEVFDLVFHKYAKVSAKNGFIKTKNDEPLYEYDHEKFCRVCAQAILIASPVTEYQDFMETWNSSTPDNIIPKEEYLSGLALIKTNPKNGKKEVISYPEINLPDNIIARFKDLFSVQAKWTVEQITPYIAPLATPSVNVSALLTKYARPSMVNGVKCYSSKHGK</sequence>
<name>A0A835CQF5_APHGI</name>
<dbReference type="GO" id="GO:0034088">
    <property type="term" value="P:maintenance of mitotic sister chromatid cohesion"/>
    <property type="evidence" value="ECO:0007669"/>
    <property type="project" value="TreeGrafter"/>
</dbReference>
<dbReference type="GO" id="GO:0000775">
    <property type="term" value="C:chromosome, centromeric region"/>
    <property type="evidence" value="ECO:0007669"/>
    <property type="project" value="TreeGrafter"/>
</dbReference>
<comment type="caution">
    <text evidence="4">The sequence shown here is derived from an EMBL/GenBank/DDBJ whole genome shotgun (WGS) entry which is preliminary data.</text>
</comment>
<dbReference type="EMBL" id="JACMRX010000003">
    <property type="protein sequence ID" value="KAF7992804.1"/>
    <property type="molecule type" value="Genomic_DNA"/>
</dbReference>
<dbReference type="PANTHER" id="PTHR13395:SF6">
    <property type="entry name" value="SISTER CHROMATID COHESION PROTEIN DCC1"/>
    <property type="match status" value="1"/>
</dbReference>
<organism evidence="4 5">
    <name type="scientific">Aphidius gifuensis</name>
    <name type="common">Parasitoid wasp</name>
    <dbReference type="NCBI Taxonomy" id="684658"/>
    <lineage>
        <taxon>Eukaryota</taxon>
        <taxon>Metazoa</taxon>
        <taxon>Ecdysozoa</taxon>
        <taxon>Arthropoda</taxon>
        <taxon>Hexapoda</taxon>
        <taxon>Insecta</taxon>
        <taxon>Pterygota</taxon>
        <taxon>Neoptera</taxon>
        <taxon>Endopterygota</taxon>
        <taxon>Hymenoptera</taxon>
        <taxon>Apocrita</taxon>
        <taxon>Ichneumonoidea</taxon>
        <taxon>Braconidae</taxon>
        <taxon>Aphidiinae</taxon>
        <taxon>Aphidius</taxon>
    </lineage>
</organism>
<evidence type="ECO:0000256" key="2">
    <source>
        <dbReference type="ARBA" id="ARBA00017682"/>
    </source>
</evidence>
<evidence type="ECO:0000313" key="5">
    <source>
        <dbReference type="Proteomes" id="UP000639338"/>
    </source>
</evidence>
<dbReference type="PANTHER" id="PTHR13395">
    <property type="entry name" value="SISTER CHROMATID COHESION PROTEIN DCC1-RELATED"/>
    <property type="match status" value="1"/>
</dbReference>
<dbReference type="GO" id="GO:0031390">
    <property type="term" value="C:Ctf18 RFC-like complex"/>
    <property type="evidence" value="ECO:0007669"/>
    <property type="project" value="InterPro"/>
</dbReference>
<evidence type="ECO:0000256" key="3">
    <source>
        <dbReference type="ARBA" id="ARBA00022705"/>
    </source>
</evidence>
<dbReference type="GO" id="GO:0000785">
    <property type="term" value="C:chromatin"/>
    <property type="evidence" value="ECO:0007669"/>
    <property type="project" value="TreeGrafter"/>
</dbReference>
<dbReference type="OrthoDB" id="5199543at2759"/>
<dbReference type="Proteomes" id="UP000639338">
    <property type="component" value="Unassembled WGS sequence"/>
</dbReference>
<protein>
    <recommendedName>
        <fullName evidence="2">Sister chromatid cohesion protein DCC1</fullName>
    </recommendedName>
</protein>
<evidence type="ECO:0000313" key="4">
    <source>
        <dbReference type="EMBL" id="KAF7992804.1"/>
    </source>
</evidence>
<accession>A0A835CQF5</accession>
<keyword evidence="3" id="KW-0235">DNA replication</keyword>
<evidence type="ECO:0000256" key="1">
    <source>
        <dbReference type="ARBA" id="ARBA00007017"/>
    </source>
</evidence>
<dbReference type="GO" id="GO:0006260">
    <property type="term" value="P:DNA replication"/>
    <property type="evidence" value="ECO:0007669"/>
    <property type="project" value="UniProtKB-KW"/>
</dbReference>
<comment type="similarity">
    <text evidence="1">Belongs to the DCC1 family.</text>
</comment>